<proteinExistence type="predicted"/>
<protein>
    <submittedName>
        <fullName evidence="1">Uncharacterized protein</fullName>
    </submittedName>
</protein>
<organism evidence="1">
    <name type="scientific">Magallana gigas</name>
    <name type="common">Pacific oyster</name>
    <name type="synonym">Crassostrea gigas</name>
    <dbReference type="NCBI Taxonomy" id="29159"/>
    <lineage>
        <taxon>Eukaryota</taxon>
        <taxon>Metazoa</taxon>
        <taxon>Spiralia</taxon>
        <taxon>Lophotrochozoa</taxon>
        <taxon>Mollusca</taxon>
        <taxon>Bivalvia</taxon>
        <taxon>Autobranchia</taxon>
        <taxon>Pteriomorphia</taxon>
        <taxon>Ostreida</taxon>
        <taxon>Ostreoidea</taxon>
        <taxon>Ostreidae</taxon>
        <taxon>Magallana</taxon>
    </lineage>
</organism>
<accession>K1PSE8</accession>
<sequence>MVQSGHIYQWVIPSWEGTEDFLIEIPQIISVGSHDRDENGDRWKQLVYKAPVARGHLIEPVDISDFTDNVSIAMRNGNLHSNLVYIFILSGNDSYT</sequence>
<dbReference type="AlphaFoldDB" id="K1PSE8"/>
<dbReference type="HOGENOM" id="CLU_2361743_0_0_1"/>
<dbReference type="InParanoid" id="K1PSE8"/>
<evidence type="ECO:0000313" key="1">
    <source>
        <dbReference type="EMBL" id="EKC27167.1"/>
    </source>
</evidence>
<reference evidence="1" key="1">
    <citation type="journal article" date="2012" name="Nature">
        <title>The oyster genome reveals stress adaptation and complexity of shell formation.</title>
        <authorList>
            <person name="Zhang G."/>
            <person name="Fang X."/>
            <person name="Guo X."/>
            <person name="Li L."/>
            <person name="Luo R."/>
            <person name="Xu F."/>
            <person name="Yang P."/>
            <person name="Zhang L."/>
            <person name="Wang X."/>
            <person name="Qi H."/>
            <person name="Xiong Z."/>
            <person name="Que H."/>
            <person name="Xie Y."/>
            <person name="Holland P.W."/>
            <person name="Paps J."/>
            <person name="Zhu Y."/>
            <person name="Wu F."/>
            <person name="Chen Y."/>
            <person name="Wang J."/>
            <person name="Peng C."/>
            <person name="Meng J."/>
            <person name="Yang L."/>
            <person name="Liu J."/>
            <person name="Wen B."/>
            <person name="Zhang N."/>
            <person name="Huang Z."/>
            <person name="Zhu Q."/>
            <person name="Feng Y."/>
            <person name="Mount A."/>
            <person name="Hedgecock D."/>
            <person name="Xu Z."/>
            <person name="Liu Y."/>
            <person name="Domazet-Loso T."/>
            <person name="Du Y."/>
            <person name="Sun X."/>
            <person name="Zhang S."/>
            <person name="Liu B."/>
            <person name="Cheng P."/>
            <person name="Jiang X."/>
            <person name="Li J."/>
            <person name="Fan D."/>
            <person name="Wang W."/>
            <person name="Fu W."/>
            <person name="Wang T."/>
            <person name="Wang B."/>
            <person name="Zhang J."/>
            <person name="Peng Z."/>
            <person name="Li Y."/>
            <person name="Li N."/>
            <person name="Wang J."/>
            <person name="Chen M."/>
            <person name="He Y."/>
            <person name="Tan F."/>
            <person name="Song X."/>
            <person name="Zheng Q."/>
            <person name="Huang R."/>
            <person name="Yang H."/>
            <person name="Du X."/>
            <person name="Chen L."/>
            <person name="Yang M."/>
            <person name="Gaffney P.M."/>
            <person name="Wang S."/>
            <person name="Luo L."/>
            <person name="She Z."/>
            <person name="Ming Y."/>
            <person name="Huang W."/>
            <person name="Zhang S."/>
            <person name="Huang B."/>
            <person name="Zhang Y."/>
            <person name="Qu T."/>
            <person name="Ni P."/>
            <person name="Miao G."/>
            <person name="Wang J."/>
            <person name="Wang Q."/>
            <person name="Steinberg C.E."/>
            <person name="Wang H."/>
            <person name="Li N."/>
            <person name="Qian L."/>
            <person name="Zhang G."/>
            <person name="Li Y."/>
            <person name="Yang H."/>
            <person name="Liu X."/>
            <person name="Wang J."/>
            <person name="Yin Y."/>
            <person name="Wang J."/>
        </authorList>
    </citation>
    <scope>NUCLEOTIDE SEQUENCE [LARGE SCALE GENOMIC DNA]</scope>
    <source>
        <strain evidence="1">05x7-T-G4-1.051#20</strain>
    </source>
</reference>
<gene>
    <name evidence="1" type="ORF">CGI_10005950</name>
</gene>
<dbReference type="EMBL" id="JH817658">
    <property type="protein sequence ID" value="EKC27167.1"/>
    <property type="molecule type" value="Genomic_DNA"/>
</dbReference>
<name>K1PSE8_MAGGI</name>